<name>A0A8B6X2Z2_9BURK</name>
<proteinExistence type="predicted"/>
<organism evidence="1 2">
    <name type="scientific">Derxia gummosa DSM 723</name>
    <dbReference type="NCBI Taxonomy" id="1121388"/>
    <lineage>
        <taxon>Bacteria</taxon>
        <taxon>Pseudomonadati</taxon>
        <taxon>Pseudomonadota</taxon>
        <taxon>Betaproteobacteria</taxon>
        <taxon>Burkholderiales</taxon>
        <taxon>Alcaligenaceae</taxon>
        <taxon>Derxia</taxon>
    </lineage>
</organism>
<keyword evidence="1" id="KW-1185">Reference proteome</keyword>
<accession>A0A8B6X2Z2</accession>
<dbReference type="RefSeq" id="WP_028310968.1">
    <property type="nucleotide sequence ID" value="NZ_AXWS01000008.1"/>
</dbReference>
<dbReference type="AlphaFoldDB" id="A0A8B6X2Z2"/>
<evidence type="ECO:0000313" key="1">
    <source>
        <dbReference type="Proteomes" id="UP000675920"/>
    </source>
</evidence>
<reference evidence="2" key="1">
    <citation type="submission" date="2025-08" db="UniProtKB">
        <authorList>
            <consortium name="RefSeq"/>
        </authorList>
    </citation>
    <scope>IDENTIFICATION</scope>
</reference>
<dbReference type="Proteomes" id="UP000675920">
    <property type="component" value="Unplaced"/>
</dbReference>
<evidence type="ECO:0000313" key="2">
    <source>
        <dbReference type="RefSeq" id="WP_028310968.1"/>
    </source>
</evidence>
<protein>
    <submittedName>
        <fullName evidence="2">Uncharacterized protein</fullName>
    </submittedName>
</protein>
<sequence>MSVETVNLAREQRDLCVCGAVVPDLADVAVAQAFIRMCIRTGRLSAITVEMVLSRVAEPELDSLRCTCNRPGVMAAAFARVESLGLIELVGDIEDYRGETVTVWRVIRC</sequence>